<evidence type="ECO:0000313" key="2">
    <source>
        <dbReference type="Proteomes" id="UP000238479"/>
    </source>
</evidence>
<sequence>MTSTETEDVVLRRTAITDYCNRLLQHKELDSRIHAGVKEEFGKTEDDLKSLKSVVCSSLWTPGTGKTLLAREIARKRDANFLKVRIQLGQGSAGQVARTMIKEEGFGLLYKMRNLCLFEVSNFRFFMPIRYVFLSNNPIDCLEWVGCL</sequence>
<dbReference type="STRING" id="74649.A0A2P6QT73"/>
<dbReference type="AlphaFoldDB" id="A0A2P6QT73"/>
<accession>A0A2P6QT73</accession>
<evidence type="ECO:0000313" key="1">
    <source>
        <dbReference type="EMBL" id="PRQ37382.1"/>
    </source>
</evidence>
<keyword evidence="1" id="KW-0378">Hydrolase</keyword>
<name>A0A2P6QT73_ROSCH</name>
<dbReference type="Gramene" id="PRQ37382">
    <property type="protein sequence ID" value="PRQ37382"/>
    <property type="gene ID" value="RchiOBHm_Chr4g0401931"/>
</dbReference>
<dbReference type="GO" id="GO:0016787">
    <property type="term" value="F:hydrolase activity"/>
    <property type="evidence" value="ECO:0007669"/>
    <property type="project" value="UniProtKB-KW"/>
</dbReference>
<keyword evidence="2" id="KW-1185">Reference proteome</keyword>
<proteinExistence type="predicted"/>
<comment type="caution">
    <text evidence="1">The sequence shown here is derived from an EMBL/GenBank/DDBJ whole genome shotgun (WGS) entry which is preliminary data.</text>
</comment>
<protein>
    <submittedName>
        <fullName evidence="1">Putative P-loop containing nucleoside triphosphate hydrolase</fullName>
    </submittedName>
</protein>
<organism evidence="1 2">
    <name type="scientific">Rosa chinensis</name>
    <name type="common">China rose</name>
    <dbReference type="NCBI Taxonomy" id="74649"/>
    <lineage>
        <taxon>Eukaryota</taxon>
        <taxon>Viridiplantae</taxon>
        <taxon>Streptophyta</taxon>
        <taxon>Embryophyta</taxon>
        <taxon>Tracheophyta</taxon>
        <taxon>Spermatophyta</taxon>
        <taxon>Magnoliopsida</taxon>
        <taxon>eudicotyledons</taxon>
        <taxon>Gunneridae</taxon>
        <taxon>Pentapetalae</taxon>
        <taxon>rosids</taxon>
        <taxon>fabids</taxon>
        <taxon>Rosales</taxon>
        <taxon>Rosaceae</taxon>
        <taxon>Rosoideae</taxon>
        <taxon>Rosoideae incertae sedis</taxon>
        <taxon>Rosa</taxon>
    </lineage>
</organism>
<gene>
    <name evidence="1" type="ORF">RchiOBHm_Chr4g0401931</name>
</gene>
<reference evidence="1 2" key="1">
    <citation type="journal article" date="2018" name="Nat. Genet.">
        <title>The Rosa genome provides new insights in the design of modern roses.</title>
        <authorList>
            <person name="Bendahmane M."/>
        </authorList>
    </citation>
    <scope>NUCLEOTIDE SEQUENCE [LARGE SCALE GENOMIC DNA]</scope>
    <source>
        <strain evidence="2">cv. Old Blush</strain>
    </source>
</reference>
<dbReference type="Proteomes" id="UP000238479">
    <property type="component" value="Chromosome 4"/>
</dbReference>
<dbReference type="EMBL" id="PDCK01000042">
    <property type="protein sequence ID" value="PRQ37382.1"/>
    <property type="molecule type" value="Genomic_DNA"/>
</dbReference>